<evidence type="ECO:0000256" key="1">
    <source>
        <dbReference type="ARBA" id="ARBA00006709"/>
    </source>
</evidence>
<dbReference type="OrthoDB" id="1653at2"/>
<dbReference type="InterPro" id="IPR036079">
    <property type="entry name" value="ATPase_csu/dsu_sf"/>
</dbReference>
<dbReference type="NCBIfam" id="NF002266">
    <property type="entry name" value="PRK01198.1-2"/>
    <property type="match status" value="1"/>
</dbReference>
<evidence type="ECO:0000313" key="4">
    <source>
        <dbReference type="EMBL" id="SUB56375.1"/>
    </source>
</evidence>
<sequence>MDRSKFIQSSSWIRVLEKRLLSHQFFLRLADAPSLKDALRMLNDTIYQTSISKLEKDTDYEKALSQELLRFYKEMYEISPSNIPIDFTVLKYYYHNLKVMAKEYVQKEDLSHLYIPLGNLDIFGLRKLLQENTSAKNEYLREVKETIRLYEKTKRPSDIDIYLDRCYFKSLLKLADEADEDIFYSYVKDTIDFKNIRSLMRANAEGADLEFLTDILIDGGNIYKDNFYNYLNTKIEPDSKLFKYSNIYKYVKQGTEFFGKGRSLSRFELLVDNEMVDLIKDAKKITYGPEVIFAHVIAKEIELRNLRIIFVAKQNGLSSEFIRERLRDTYV</sequence>
<name>A0A379C3T9_9FIRM</name>
<accession>A0A379C3T9</accession>
<gene>
    <name evidence="4" type="primary">ntpC</name>
    <name evidence="4" type="ORF">NCTC13149_00145</name>
</gene>
<dbReference type="Gene3D" id="1.10.132.50">
    <property type="entry name" value="ATP synthase (C/AC39) subunit, domain 3"/>
    <property type="match status" value="1"/>
</dbReference>
<keyword evidence="2" id="KW-0813">Transport</keyword>
<dbReference type="InterPro" id="IPR050873">
    <property type="entry name" value="V-ATPase_V0D/AC39_subunit"/>
</dbReference>
<keyword evidence="3" id="KW-0406">Ion transport</keyword>
<dbReference type="Proteomes" id="UP000255517">
    <property type="component" value="Unassembled WGS sequence"/>
</dbReference>
<dbReference type="RefSeq" id="WP_019034257.1">
    <property type="nucleotide sequence ID" value="NZ_UGSZ01000001.1"/>
</dbReference>
<dbReference type="InterPro" id="IPR044911">
    <property type="entry name" value="V-type_ATPase_csu/dsu_dom_3"/>
</dbReference>
<dbReference type="InterPro" id="IPR035067">
    <property type="entry name" value="V-type_ATPase_csu/dsu"/>
</dbReference>
<proteinExistence type="inferred from homology"/>
<dbReference type="STRING" id="1122949.GCA_000378725_00216"/>
<organism evidence="4 5">
    <name type="scientific">Peptoniphilus lacrimalis</name>
    <dbReference type="NCBI Taxonomy" id="33031"/>
    <lineage>
        <taxon>Bacteria</taxon>
        <taxon>Bacillati</taxon>
        <taxon>Bacillota</taxon>
        <taxon>Tissierellia</taxon>
        <taxon>Tissierellales</taxon>
        <taxon>Peptoniphilaceae</taxon>
        <taxon>Peptoniphilus</taxon>
    </lineage>
</organism>
<dbReference type="Pfam" id="PF01992">
    <property type="entry name" value="vATP-synt_AC39"/>
    <property type="match status" value="1"/>
</dbReference>
<evidence type="ECO:0000256" key="3">
    <source>
        <dbReference type="ARBA" id="ARBA00023065"/>
    </source>
</evidence>
<comment type="similarity">
    <text evidence="1">Belongs to the V-ATPase V0D/AC39 subunit family.</text>
</comment>
<dbReference type="EMBL" id="UGSZ01000001">
    <property type="protein sequence ID" value="SUB56375.1"/>
    <property type="molecule type" value="Genomic_DNA"/>
</dbReference>
<evidence type="ECO:0000256" key="2">
    <source>
        <dbReference type="ARBA" id="ARBA00022448"/>
    </source>
</evidence>
<dbReference type="InterPro" id="IPR002843">
    <property type="entry name" value="ATPase_V0-cplx_csu/dsu"/>
</dbReference>
<dbReference type="AlphaFoldDB" id="A0A379C3T9"/>
<dbReference type="SUPFAM" id="SSF103486">
    <property type="entry name" value="V-type ATP synthase subunit C"/>
    <property type="match status" value="1"/>
</dbReference>
<dbReference type="GO" id="GO:0046961">
    <property type="term" value="F:proton-transporting ATPase activity, rotational mechanism"/>
    <property type="evidence" value="ECO:0007669"/>
    <property type="project" value="InterPro"/>
</dbReference>
<evidence type="ECO:0000313" key="5">
    <source>
        <dbReference type="Proteomes" id="UP000255517"/>
    </source>
</evidence>
<dbReference type="PANTHER" id="PTHR38682:SF1">
    <property type="entry name" value="V-TYPE ATP SYNTHASE SUBUNIT C"/>
    <property type="match status" value="1"/>
</dbReference>
<dbReference type="PANTHER" id="PTHR38682">
    <property type="entry name" value="V-TYPE ATP SYNTHASE SUBUNIT C"/>
    <property type="match status" value="1"/>
</dbReference>
<reference evidence="4 5" key="1">
    <citation type="submission" date="2018-06" db="EMBL/GenBank/DDBJ databases">
        <authorList>
            <consortium name="Pathogen Informatics"/>
            <person name="Doyle S."/>
        </authorList>
    </citation>
    <scope>NUCLEOTIDE SEQUENCE [LARGE SCALE GENOMIC DNA]</scope>
    <source>
        <strain evidence="4 5">NCTC13149</strain>
    </source>
</reference>
<protein>
    <submittedName>
        <fullName evidence="4">V-type sodium pump subunit C</fullName>
    </submittedName>
</protein>
<dbReference type="Gene3D" id="1.20.1690.10">
    <property type="entry name" value="V-type ATP synthase subunit C domain"/>
    <property type="match status" value="2"/>
</dbReference>